<dbReference type="Pfam" id="PF00483">
    <property type="entry name" value="NTP_transferase"/>
    <property type="match status" value="1"/>
</dbReference>
<dbReference type="OrthoDB" id="9801810at2"/>
<dbReference type="Gene3D" id="2.160.10.10">
    <property type="entry name" value="Hexapeptide repeat proteins"/>
    <property type="match status" value="1"/>
</dbReference>
<dbReference type="Pfam" id="PF24894">
    <property type="entry name" value="Hexapep_GlmU"/>
    <property type="match status" value="1"/>
</dbReference>
<proteinExistence type="inferred from homology"/>
<evidence type="ECO:0000256" key="3">
    <source>
        <dbReference type="ARBA" id="ARBA00022695"/>
    </source>
</evidence>
<evidence type="ECO:0000256" key="4">
    <source>
        <dbReference type="ARBA" id="ARBA00022741"/>
    </source>
</evidence>
<dbReference type="SUPFAM" id="SSF53448">
    <property type="entry name" value="Nucleotide-diphospho-sugar transferases"/>
    <property type="match status" value="1"/>
</dbReference>
<dbReference type="GO" id="GO:0005978">
    <property type="term" value="P:glycogen biosynthetic process"/>
    <property type="evidence" value="ECO:0007669"/>
    <property type="project" value="InterPro"/>
</dbReference>
<dbReference type="PANTHER" id="PTHR43523:SF12">
    <property type="entry name" value="GLUCOSE-1-PHOSPHATE ADENYLYLTRANSFERASE LARGE SUBUNIT 1, CHLOROPLASTIC-RELATED"/>
    <property type="match status" value="1"/>
</dbReference>
<sequence>MPHSCNLAAPVPATSAAAGTRVAAIVLAGGRGTRLHELTDTLCKPAVPFLGENRIIDFTMGNLCRSGFGAATVATQYRAAPLHGHLRRTWSDRIALRLRHGPTVTGRREGSRGTADAVRILMDEIDASGARELLVLAADHVYRMDYRDLIADHRRRHASVTVAVDLVPRATASAFGVLAADPGGRISRFVEKPANPPGCAGDPSRSMVSMGLYVFDWAWLRAHLAQVPEALDFGHDILPVAVTEGRAIVHAPGRARPFYWRDVGTLDGLLDAALDFASDTPPFPLPRPLRPAQMRLRDRHHGIVDSLLMPRTMVSEGALLSRCIVAPGSVLPFGTRIGVDAGRDAQFYRCSGRGTVLVTPEMIRDAAPRAGARA</sequence>
<dbReference type="GO" id="GO:0008878">
    <property type="term" value="F:glucose-1-phosphate adenylyltransferase activity"/>
    <property type="evidence" value="ECO:0007669"/>
    <property type="project" value="InterPro"/>
</dbReference>
<comment type="similarity">
    <text evidence="1">Belongs to the bacterial/plant glucose-1-phosphate adenylyltransferase family.</text>
</comment>
<dbReference type="GO" id="GO:0000166">
    <property type="term" value="F:nucleotide binding"/>
    <property type="evidence" value="ECO:0007669"/>
    <property type="project" value="UniProtKB-KW"/>
</dbReference>
<keyword evidence="4" id="KW-0547">Nucleotide-binding</keyword>
<dbReference type="EMBL" id="SNAA01000005">
    <property type="protein sequence ID" value="TDL81349.1"/>
    <property type="molecule type" value="Genomic_DNA"/>
</dbReference>
<dbReference type="InterPro" id="IPR011831">
    <property type="entry name" value="ADP-Glc_PPase"/>
</dbReference>
<name>A0A4V3BA14_9RHOB</name>
<feature type="domain" description="Glucose-1-phosphate adenylyltransferase/Bifunctional protein GlmU-like C-terminal hexapeptide" evidence="6">
    <location>
        <begin position="302"/>
        <end position="358"/>
    </location>
</feature>
<reference evidence="7 8" key="1">
    <citation type="submission" date="2019-03" db="EMBL/GenBank/DDBJ databases">
        <title>Primorskyibacter sp. SS33 isolated from sediments.</title>
        <authorList>
            <person name="Xunke S."/>
        </authorList>
    </citation>
    <scope>NUCLEOTIDE SEQUENCE [LARGE SCALE GENOMIC DNA]</scope>
    <source>
        <strain evidence="7 8">SS33</strain>
    </source>
</reference>
<dbReference type="InterPro" id="IPR056818">
    <property type="entry name" value="GlmU/GlgC-like_hexapep"/>
</dbReference>
<evidence type="ECO:0000259" key="5">
    <source>
        <dbReference type="Pfam" id="PF00483"/>
    </source>
</evidence>
<keyword evidence="8" id="KW-1185">Reference proteome</keyword>
<dbReference type="InterPro" id="IPR005835">
    <property type="entry name" value="NTP_transferase_dom"/>
</dbReference>
<dbReference type="AlphaFoldDB" id="A0A4V3BA14"/>
<dbReference type="PANTHER" id="PTHR43523">
    <property type="entry name" value="GLUCOSE-1-PHOSPHATE ADENYLYLTRANSFERASE-RELATED"/>
    <property type="match status" value="1"/>
</dbReference>
<organism evidence="7 8">
    <name type="scientific">Palleronia sediminis</name>
    <dbReference type="NCBI Taxonomy" id="2547833"/>
    <lineage>
        <taxon>Bacteria</taxon>
        <taxon>Pseudomonadati</taxon>
        <taxon>Pseudomonadota</taxon>
        <taxon>Alphaproteobacteria</taxon>
        <taxon>Rhodobacterales</taxon>
        <taxon>Roseobacteraceae</taxon>
        <taxon>Palleronia</taxon>
    </lineage>
</organism>
<dbReference type="Gene3D" id="3.90.550.10">
    <property type="entry name" value="Spore Coat Polysaccharide Biosynthesis Protein SpsA, Chain A"/>
    <property type="match status" value="1"/>
</dbReference>
<dbReference type="InterPro" id="IPR029044">
    <property type="entry name" value="Nucleotide-diphossugar_trans"/>
</dbReference>
<protein>
    <submittedName>
        <fullName evidence="7">Uncharacterized protein</fullName>
    </submittedName>
</protein>
<gene>
    <name evidence="7" type="ORF">E2L08_06690</name>
</gene>
<comment type="caution">
    <text evidence="7">The sequence shown here is derived from an EMBL/GenBank/DDBJ whole genome shotgun (WGS) entry which is preliminary data.</text>
</comment>
<feature type="domain" description="Nucleotidyl transferase" evidence="5">
    <location>
        <begin position="24"/>
        <end position="276"/>
    </location>
</feature>
<dbReference type="Proteomes" id="UP000295701">
    <property type="component" value="Unassembled WGS sequence"/>
</dbReference>
<accession>A0A4V3BA14</accession>
<evidence type="ECO:0000256" key="1">
    <source>
        <dbReference type="ARBA" id="ARBA00010443"/>
    </source>
</evidence>
<dbReference type="RefSeq" id="WP_133396293.1">
    <property type="nucleotide sequence ID" value="NZ_SNAA01000005.1"/>
</dbReference>
<evidence type="ECO:0000313" key="8">
    <source>
        <dbReference type="Proteomes" id="UP000295701"/>
    </source>
</evidence>
<keyword evidence="3" id="KW-0548">Nucleotidyltransferase</keyword>
<evidence type="ECO:0000259" key="6">
    <source>
        <dbReference type="Pfam" id="PF24894"/>
    </source>
</evidence>
<evidence type="ECO:0000313" key="7">
    <source>
        <dbReference type="EMBL" id="TDL81349.1"/>
    </source>
</evidence>
<evidence type="ECO:0000256" key="2">
    <source>
        <dbReference type="ARBA" id="ARBA00022679"/>
    </source>
</evidence>
<keyword evidence="2" id="KW-0808">Transferase</keyword>